<dbReference type="EMBL" id="FZQP02002758">
    <property type="protein sequence ID" value="VVC96497.1"/>
    <property type="molecule type" value="Genomic_DNA"/>
</dbReference>
<name>A0A5E4QG91_9NEOP</name>
<evidence type="ECO:0000313" key="1">
    <source>
        <dbReference type="EMBL" id="VVC96497.1"/>
    </source>
</evidence>
<proteinExistence type="predicted"/>
<organism evidence="1 2">
    <name type="scientific">Leptidea sinapis</name>
    <dbReference type="NCBI Taxonomy" id="189913"/>
    <lineage>
        <taxon>Eukaryota</taxon>
        <taxon>Metazoa</taxon>
        <taxon>Ecdysozoa</taxon>
        <taxon>Arthropoda</taxon>
        <taxon>Hexapoda</taxon>
        <taxon>Insecta</taxon>
        <taxon>Pterygota</taxon>
        <taxon>Neoptera</taxon>
        <taxon>Endopterygota</taxon>
        <taxon>Lepidoptera</taxon>
        <taxon>Glossata</taxon>
        <taxon>Ditrysia</taxon>
        <taxon>Papilionoidea</taxon>
        <taxon>Pieridae</taxon>
        <taxon>Dismorphiinae</taxon>
        <taxon>Leptidea</taxon>
    </lineage>
</organism>
<sequence>MHCEQLDHLALRRVVVSLFVFYRIYHGECSEELFHLISAAEFHPRTTRHELGYHFHHHRDDDSLAYDAKEKADLLGSLSSNSTLADQVLRTCAPELAPVLTRLFRLSYSSGVVPKYPWFDPLGALVIPLVLFESMGCGILGVCEPAEWS</sequence>
<protein>
    <submittedName>
        <fullName evidence="1">Uncharacterized protein</fullName>
    </submittedName>
</protein>
<dbReference type="Proteomes" id="UP000324832">
    <property type="component" value="Unassembled WGS sequence"/>
</dbReference>
<reference evidence="1 2" key="1">
    <citation type="submission" date="2017-07" db="EMBL/GenBank/DDBJ databases">
        <authorList>
            <person name="Talla V."/>
            <person name="Backstrom N."/>
        </authorList>
    </citation>
    <scope>NUCLEOTIDE SEQUENCE [LARGE SCALE GENOMIC DNA]</scope>
</reference>
<accession>A0A5E4QG91</accession>
<keyword evidence="2" id="KW-1185">Reference proteome</keyword>
<dbReference type="AlphaFoldDB" id="A0A5E4QG91"/>
<evidence type="ECO:0000313" key="2">
    <source>
        <dbReference type="Proteomes" id="UP000324832"/>
    </source>
</evidence>
<gene>
    <name evidence="1" type="ORF">LSINAPIS_LOCUS7988</name>
</gene>